<organism evidence="5 6">
    <name type="scientific">Fundulus heteroclitus</name>
    <name type="common">Killifish</name>
    <name type="synonym">Mummichog</name>
    <dbReference type="NCBI Taxonomy" id="8078"/>
    <lineage>
        <taxon>Eukaryota</taxon>
        <taxon>Metazoa</taxon>
        <taxon>Chordata</taxon>
        <taxon>Craniata</taxon>
        <taxon>Vertebrata</taxon>
        <taxon>Euteleostomi</taxon>
        <taxon>Actinopterygii</taxon>
        <taxon>Neopterygii</taxon>
        <taxon>Teleostei</taxon>
        <taxon>Neoteleostei</taxon>
        <taxon>Acanthomorphata</taxon>
        <taxon>Ovalentaria</taxon>
        <taxon>Atherinomorphae</taxon>
        <taxon>Cyprinodontiformes</taxon>
        <taxon>Fundulidae</taxon>
        <taxon>Fundulus</taxon>
    </lineage>
</organism>
<dbReference type="Ensembl" id="ENSFHET00000027050.1">
    <property type="protein sequence ID" value="ENSFHEP00000033066.1"/>
    <property type="gene ID" value="ENSFHEG00000020037.1"/>
</dbReference>
<proteinExistence type="predicted"/>
<dbReference type="GeneTree" id="ENSGT00940000156003"/>
<evidence type="ECO:0000256" key="2">
    <source>
        <dbReference type="ARBA" id="ARBA00023292"/>
    </source>
</evidence>
<reference evidence="5" key="2">
    <citation type="submission" date="2025-09" db="UniProtKB">
        <authorList>
            <consortium name="Ensembl"/>
        </authorList>
    </citation>
    <scope>IDENTIFICATION</scope>
</reference>
<dbReference type="Pfam" id="PF00055">
    <property type="entry name" value="Laminin_N"/>
    <property type="match status" value="1"/>
</dbReference>
<dbReference type="Proteomes" id="UP000265000">
    <property type="component" value="Unplaced"/>
</dbReference>
<feature type="signal peptide" evidence="3">
    <location>
        <begin position="1"/>
        <end position="18"/>
    </location>
</feature>
<protein>
    <submittedName>
        <fullName evidence="5">Laminin, beta 1a</fullName>
    </submittedName>
</protein>
<feature type="domain" description="Laminin N-terminal" evidence="4">
    <location>
        <begin position="42"/>
        <end position="109"/>
    </location>
</feature>
<dbReference type="PROSITE" id="PS51117">
    <property type="entry name" value="LAMININ_NTER"/>
    <property type="match status" value="1"/>
</dbReference>
<keyword evidence="6" id="KW-1185">Reference proteome</keyword>
<keyword evidence="3" id="KW-0732">Signal</keyword>
<evidence type="ECO:0000256" key="1">
    <source>
        <dbReference type="ARBA" id="ARBA00023157"/>
    </source>
</evidence>
<keyword evidence="1" id="KW-1015">Disulfide bond</keyword>
<name>A0A3Q2QY83_FUNHE</name>
<dbReference type="Gene3D" id="2.60.120.260">
    <property type="entry name" value="Galactose-binding domain-like"/>
    <property type="match status" value="1"/>
</dbReference>
<evidence type="ECO:0000313" key="5">
    <source>
        <dbReference type="Ensembl" id="ENSFHEP00000033066.1"/>
    </source>
</evidence>
<dbReference type="AlphaFoldDB" id="A0A3Q2QY83"/>
<evidence type="ECO:0000313" key="6">
    <source>
        <dbReference type="Proteomes" id="UP000265000"/>
    </source>
</evidence>
<dbReference type="InterPro" id="IPR008211">
    <property type="entry name" value="Laminin_N"/>
</dbReference>
<reference evidence="5" key="1">
    <citation type="submission" date="2025-08" db="UniProtKB">
        <authorList>
            <consortium name="Ensembl"/>
        </authorList>
    </citation>
    <scope>IDENTIFICATION</scope>
</reference>
<keyword evidence="2" id="KW-0424">Laminin EGF-like domain</keyword>
<sequence length="109" mass="11909">MLRLRLAVLLALQVITCAQEGGDSTGGAPGDITFPELSDVCTEGSCYPATGDLLIGRAHQLSSTSTCGLKRPEPFCIVSHLQVKHLLTLKLYPFHGYPAQWRMLERNIL</sequence>
<accession>A0A3Q2QY83</accession>
<evidence type="ECO:0000256" key="3">
    <source>
        <dbReference type="SAM" id="SignalP"/>
    </source>
</evidence>
<feature type="chain" id="PRO_5018724138" evidence="3">
    <location>
        <begin position="19"/>
        <end position="109"/>
    </location>
</feature>
<evidence type="ECO:0000259" key="4">
    <source>
        <dbReference type="PROSITE" id="PS51117"/>
    </source>
</evidence>